<dbReference type="InterPro" id="IPR040151">
    <property type="entry name" value="Gfd2/YDR514C-like"/>
</dbReference>
<reference evidence="3" key="1">
    <citation type="journal article" date="2020" name="Stud. Mycol.">
        <title>101 Dothideomycetes genomes: a test case for predicting lifestyles and emergence of pathogens.</title>
        <authorList>
            <person name="Haridas S."/>
            <person name="Albert R."/>
            <person name="Binder M."/>
            <person name="Bloem J."/>
            <person name="Labutti K."/>
            <person name="Salamov A."/>
            <person name="Andreopoulos B."/>
            <person name="Baker S."/>
            <person name="Barry K."/>
            <person name="Bills G."/>
            <person name="Bluhm B."/>
            <person name="Cannon C."/>
            <person name="Castanera R."/>
            <person name="Culley D."/>
            <person name="Daum C."/>
            <person name="Ezra D."/>
            <person name="Gonzalez J."/>
            <person name="Henrissat B."/>
            <person name="Kuo A."/>
            <person name="Liang C."/>
            <person name="Lipzen A."/>
            <person name="Lutzoni F."/>
            <person name="Magnuson J."/>
            <person name="Mondo S."/>
            <person name="Nolan M."/>
            <person name="Ohm R."/>
            <person name="Pangilinan J."/>
            <person name="Park H.-J."/>
            <person name="Ramirez L."/>
            <person name="Alfaro M."/>
            <person name="Sun H."/>
            <person name="Tritt A."/>
            <person name="Yoshinaga Y."/>
            <person name="Zwiers L.-H."/>
            <person name="Turgeon B."/>
            <person name="Goodwin S."/>
            <person name="Spatafora J."/>
            <person name="Crous P."/>
            <person name="Grigoriev I."/>
        </authorList>
    </citation>
    <scope>NUCLEOTIDE SEQUENCE</scope>
    <source>
        <strain evidence="3">CBS 161.51</strain>
    </source>
</reference>
<feature type="region of interest" description="Disordered" evidence="1">
    <location>
        <begin position="582"/>
        <end position="648"/>
    </location>
</feature>
<evidence type="ECO:0000259" key="2">
    <source>
        <dbReference type="Pfam" id="PF21762"/>
    </source>
</evidence>
<feature type="compositionally biased region" description="Low complexity" evidence="1">
    <location>
        <begin position="660"/>
        <end position="671"/>
    </location>
</feature>
<keyword evidence="4" id="KW-1185">Reference proteome</keyword>
<feature type="compositionally biased region" description="Basic and acidic residues" evidence="1">
    <location>
        <begin position="720"/>
        <end position="733"/>
    </location>
</feature>
<dbReference type="InterPro" id="IPR048519">
    <property type="entry name" value="Gfd2/YDR514C-like_C"/>
</dbReference>
<dbReference type="InterPro" id="IPR012337">
    <property type="entry name" value="RNaseH-like_sf"/>
</dbReference>
<dbReference type="SUPFAM" id="SSF53098">
    <property type="entry name" value="Ribonuclease H-like"/>
    <property type="match status" value="1"/>
</dbReference>
<feature type="compositionally biased region" description="Basic and acidic residues" evidence="1">
    <location>
        <begin position="687"/>
        <end position="699"/>
    </location>
</feature>
<dbReference type="Pfam" id="PF21762">
    <property type="entry name" value="DEDDh_C"/>
    <property type="match status" value="1"/>
</dbReference>
<dbReference type="GO" id="GO:0005634">
    <property type="term" value="C:nucleus"/>
    <property type="evidence" value="ECO:0007669"/>
    <property type="project" value="TreeGrafter"/>
</dbReference>
<accession>A0A6A5SCN8</accession>
<dbReference type="OrthoDB" id="5953249at2759"/>
<dbReference type="Proteomes" id="UP000800038">
    <property type="component" value="Unassembled WGS sequence"/>
</dbReference>
<evidence type="ECO:0000313" key="3">
    <source>
        <dbReference type="EMBL" id="KAF1938385.1"/>
    </source>
</evidence>
<evidence type="ECO:0000256" key="1">
    <source>
        <dbReference type="SAM" id="MobiDB-lite"/>
    </source>
</evidence>
<gene>
    <name evidence="3" type="ORF">EJ02DRAFT_473964</name>
</gene>
<proteinExistence type="predicted"/>
<dbReference type="AlphaFoldDB" id="A0A6A5SCN8"/>
<evidence type="ECO:0000313" key="4">
    <source>
        <dbReference type="Proteomes" id="UP000800038"/>
    </source>
</evidence>
<dbReference type="EMBL" id="ML976107">
    <property type="protein sequence ID" value="KAF1938385.1"/>
    <property type="molecule type" value="Genomic_DNA"/>
</dbReference>
<dbReference type="PANTHER" id="PTHR28083:SF1">
    <property type="entry name" value="GOOD FOR FULL DBP5 ACTIVITY PROTEIN 2"/>
    <property type="match status" value="1"/>
</dbReference>
<feature type="domain" description="Gfd2/YDR514C-like C-terminal" evidence="2">
    <location>
        <begin position="343"/>
        <end position="544"/>
    </location>
</feature>
<dbReference type="PANTHER" id="PTHR28083">
    <property type="entry name" value="GOOD FOR FULL DBP5 ACTIVITY PROTEIN 2"/>
    <property type="match status" value="1"/>
</dbReference>
<protein>
    <recommendedName>
        <fullName evidence="2">Gfd2/YDR514C-like C-terminal domain-containing protein</fullName>
    </recommendedName>
</protein>
<organism evidence="3 4">
    <name type="scientific">Clathrospora elynae</name>
    <dbReference type="NCBI Taxonomy" id="706981"/>
    <lineage>
        <taxon>Eukaryota</taxon>
        <taxon>Fungi</taxon>
        <taxon>Dikarya</taxon>
        <taxon>Ascomycota</taxon>
        <taxon>Pezizomycotina</taxon>
        <taxon>Dothideomycetes</taxon>
        <taxon>Pleosporomycetidae</taxon>
        <taxon>Pleosporales</taxon>
        <taxon>Diademaceae</taxon>
        <taxon>Clathrospora</taxon>
    </lineage>
</organism>
<name>A0A6A5SCN8_9PLEO</name>
<feature type="region of interest" description="Disordered" evidence="1">
    <location>
        <begin position="660"/>
        <end position="733"/>
    </location>
</feature>
<sequence length="733" mass="80995">MASPARLECLRRLVQADLDALPDRPVSPDHQDTGCAGVSLEQSEIPISIQDAPSETDSLIKEAHPALEEPSDSRFVWVEGTEISYKPNLNSMRHSTAPPTTAAKTTTLAVTDLQRGDLASARHHFTPIQALAKYPYRFCNLDYKQTIASTFFDGGKFWQREWDLYYVWDHEPTKPLILVRESQVQALLKEINSQLKLSLRITDQQREDGLVVAYPDHPRCLPRYLGRSNSREEYDNMLENAPSETFRASGEPVHPPLEGRTLQDFKRLMQDAADVQKAKGKASKAKKQQERVVKQHSMADQFKRTQRYLGVRPSASDGAAQPGPLNAIDPSSCVPFAFEQSVVFVCVDVESYERAHHKITEVGVATLDTHDLIGIAPGVDGEEWRKKIRARHFRINENRHLVNSEFVSGYPDGFDFGESTFVPLKEAAQHVAACFHAPFGAHTSNGVVGSALMQGVNLKEKRNVIFLGHDTLGDIRYLQELGYDPMKVEDIVEALDTATMYRFWRRELQATSLGRILLAFDIPAFKLHNAGNDAVFTVQAMLAICVREATIRGSPELERMRTDERDAKLAAAVEEARQRVVDEANTWSETEAVGDGGAPVSLTSSDAPRPVLAQASSSPTPQHDDAPSFGGRGRGHGRGRGQGSAQRLWIPSEHGYGDAAARGGYRGSARGQLDSSASDRGGYRGRGQKDGRGRPDGRGRGRSRGRGGSFVPNGPALFSDYHENPEVRLLDLN</sequence>